<accession>A0AAD8AH32</accession>
<feature type="non-terminal residue" evidence="1">
    <location>
        <position position="57"/>
    </location>
</feature>
<sequence length="57" mass="6490">STRRSRCKSTSKASKYRNKTPLVKTFYKICSSNFSVSNFIDSLETTIISRYLATCSI</sequence>
<dbReference type="EMBL" id="JASPKZ010000839">
    <property type="protein sequence ID" value="KAJ9599030.1"/>
    <property type="molecule type" value="Genomic_DNA"/>
</dbReference>
<comment type="caution">
    <text evidence="1">The sequence shown here is derived from an EMBL/GenBank/DDBJ whole genome shotgun (WGS) entry which is preliminary data.</text>
</comment>
<evidence type="ECO:0000313" key="1">
    <source>
        <dbReference type="EMBL" id="KAJ9599030.1"/>
    </source>
</evidence>
<dbReference type="Proteomes" id="UP001233999">
    <property type="component" value="Unassembled WGS sequence"/>
</dbReference>
<reference evidence="1" key="2">
    <citation type="submission" date="2023-05" db="EMBL/GenBank/DDBJ databases">
        <authorList>
            <person name="Fouks B."/>
        </authorList>
    </citation>
    <scope>NUCLEOTIDE SEQUENCE</scope>
    <source>
        <strain evidence="1">Stay&amp;Tobe</strain>
        <tissue evidence="1">Testes</tissue>
    </source>
</reference>
<organism evidence="1 2">
    <name type="scientific">Diploptera punctata</name>
    <name type="common">Pacific beetle cockroach</name>
    <dbReference type="NCBI Taxonomy" id="6984"/>
    <lineage>
        <taxon>Eukaryota</taxon>
        <taxon>Metazoa</taxon>
        <taxon>Ecdysozoa</taxon>
        <taxon>Arthropoda</taxon>
        <taxon>Hexapoda</taxon>
        <taxon>Insecta</taxon>
        <taxon>Pterygota</taxon>
        <taxon>Neoptera</taxon>
        <taxon>Polyneoptera</taxon>
        <taxon>Dictyoptera</taxon>
        <taxon>Blattodea</taxon>
        <taxon>Blaberoidea</taxon>
        <taxon>Blaberidae</taxon>
        <taxon>Diplopterinae</taxon>
        <taxon>Diploptera</taxon>
    </lineage>
</organism>
<keyword evidence="2" id="KW-1185">Reference proteome</keyword>
<gene>
    <name evidence="1" type="ORF">L9F63_010487</name>
</gene>
<reference evidence="1" key="1">
    <citation type="journal article" date="2023" name="IScience">
        <title>Live-bearing cockroach genome reveals convergent evolutionary mechanisms linked to viviparity in insects and beyond.</title>
        <authorList>
            <person name="Fouks B."/>
            <person name="Harrison M.C."/>
            <person name="Mikhailova A.A."/>
            <person name="Marchal E."/>
            <person name="English S."/>
            <person name="Carruthers M."/>
            <person name="Jennings E.C."/>
            <person name="Chiamaka E.L."/>
            <person name="Frigard R.A."/>
            <person name="Pippel M."/>
            <person name="Attardo G.M."/>
            <person name="Benoit J.B."/>
            <person name="Bornberg-Bauer E."/>
            <person name="Tobe S.S."/>
        </authorList>
    </citation>
    <scope>NUCLEOTIDE SEQUENCE</scope>
    <source>
        <strain evidence="1">Stay&amp;Tobe</strain>
    </source>
</reference>
<dbReference type="AlphaFoldDB" id="A0AAD8AH32"/>
<protein>
    <submittedName>
        <fullName evidence="1">Uncharacterized protein</fullName>
    </submittedName>
</protein>
<proteinExistence type="predicted"/>
<evidence type="ECO:0000313" key="2">
    <source>
        <dbReference type="Proteomes" id="UP001233999"/>
    </source>
</evidence>
<name>A0AAD8AH32_DIPPU</name>
<feature type="non-terminal residue" evidence="1">
    <location>
        <position position="1"/>
    </location>
</feature>